<dbReference type="EMBL" id="JAHWQX010000004">
    <property type="protein sequence ID" value="MBW3098607.1"/>
    <property type="molecule type" value="Genomic_DNA"/>
</dbReference>
<dbReference type="SMART" id="SM00822">
    <property type="entry name" value="PKS_KR"/>
    <property type="match status" value="1"/>
</dbReference>
<dbReference type="Proteomes" id="UP001430804">
    <property type="component" value="Unassembled WGS sequence"/>
</dbReference>
<evidence type="ECO:0000259" key="1">
    <source>
        <dbReference type="SMART" id="SM00822"/>
    </source>
</evidence>
<sequence length="250" mass="25357">MTGTVDGHVVVTGGAAGIGAATVAALLDEGAAVTVLDADGNGLAALEDRHEGEDLLALSCDVSDEDEVADCLDQAADTLGPITGLVCAAAIPARATAEKTSVELFRQIIDINLTGTFIVCRAVLDRMGEDLAIVTLAAASGLRANHGHVAYGASKAGVVLMTQVLANEWGASGVRVNAVAPGIIGAADAGHSDNDEYRRWLARTPMRRGGTPDDVAGAILFLLSDEAGYINGHVLSVDGGFASAGLLQDL</sequence>
<comment type="caution">
    <text evidence="2">The sequence shown here is derived from an EMBL/GenBank/DDBJ whole genome shotgun (WGS) entry which is preliminary data.</text>
</comment>
<name>A0ABS6WT58_9HYPH</name>
<proteinExistence type="predicted"/>
<dbReference type="PROSITE" id="PS00061">
    <property type="entry name" value="ADH_SHORT"/>
    <property type="match status" value="1"/>
</dbReference>
<protein>
    <submittedName>
        <fullName evidence="2">SDR family oxidoreductase</fullName>
    </submittedName>
</protein>
<gene>
    <name evidence="2" type="ORF">KY465_15085</name>
</gene>
<dbReference type="InterPro" id="IPR002347">
    <property type="entry name" value="SDR_fam"/>
</dbReference>
<accession>A0ABS6WT58</accession>
<organism evidence="2 3">
    <name type="scientific">Pseudohoeflea coraliihabitans</name>
    <dbReference type="NCBI Taxonomy" id="2860393"/>
    <lineage>
        <taxon>Bacteria</taxon>
        <taxon>Pseudomonadati</taxon>
        <taxon>Pseudomonadota</taxon>
        <taxon>Alphaproteobacteria</taxon>
        <taxon>Hyphomicrobiales</taxon>
        <taxon>Rhizobiaceae</taxon>
        <taxon>Pseudohoeflea</taxon>
    </lineage>
</organism>
<dbReference type="InterPro" id="IPR057326">
    <property type="entry name" value="KR_dom"/>
</dbReference>
<dbReference type="Pfam" id="PF13561">
    <property type="entry name" value="adh_short_C2"/>
    <property type="match status" value="1"/>
</dbReference>
<feature type="domain" description="Ketoreductase" evidence="1">
    <location>
        <begin position="7"/>
        <end position="172"/>
    </location>
</feature>
<dbReference type="RefSeq" id="WP_219202902.1">
    <property type="nucleotide sequence ID" value="NZ_JAHWQX010000004.1"/>
</dbReference>
<dbReference type="CDD" id="cd05233">
    <property type="entry name" value="SDR_c"/>
    <property type="match status" value="1"/>
</dbReference>
<evidence type="ECO:0000313" key="2">
    <source>
        <dbReference type="EMBL" id="MBW3098607.1"/>
    </source>
</evidence>
<reference evidence="2" key="1">
    <citation type="submission" date="2021-07" db="EMBL/GenBank/DDBJ databases">
        <title>Pseudohoeflea marina sp. nov. a polyhydroxyalcanoate-producing bacterium.</title>
        <authorList>
            <person name="Zheng W."/>
            <person name="Yu S."/>
            <person name="Huang Y."/>
        </authorList>
    </citation>
    <scope>NUCLEOTIDE SEQUENCE</scope>
    <source>
        <strain evidence="2">DP4N28-3</strain>
    </source>
</reference>
<evidence type="ECO:0000313" key="3">
    <source>
        <dbReference type="Proteomes" id="UP001430804"/>
    </source>
</evidence>
<keyword evidence="3" id="KW-1185">Reference proteome</keyword>
<dbReference type="PANTHER" id="PTHR42760">
    <property type="entry name" value="SHORT-CHAIN DEHYDROGENASES/REDUCTASES FAMILY MEMBER"/>
    <property type="match status" value="1"/>
</dbReference>
<dbReference type="PANTHER" id="PTHR42760:SF123">
    <property type="entry name" value="OXIDOREDUCTASE"/>
    <property type="match status" value="1"/>
</dbReference>
<dbReference type="InterPro" id="IPR020904">
    <property type="entry name" value="Sc_DH/Rdtase_CS"/>
</dbReference>